<accession>A0A6M1RYH2</accession>
<sequence length="247" mass="25864">MPIASPSRGSLPLWPGLVLAIGGGAVILLSFLLKSPGDYVDWPLASVLTAERLLPLLGLGILIGQLPRKALARAVVLLLAGIALGFVLREKFYELMAPVPGAAANMFLAGPMACLLIGFPLVLPRGIRLWLALPLLVPAGAVLAIAGLLGDVTLHARSYLPSACFAEIWLVAGMAFLAAAFRQAWAMIGARIFASWLIAIGFLYGGAHLAAKQNGLVPPPFPAVVETGEFAGFETVLEQLDRAGEAK</sequence>
<keyword evidence="1" id="KW-1133">Transmembrane helix</keyword>
<evidence type="ECO:0000313" key="2">
    <source>
        <dbReference type="EMBL" id="NGO63783.1"/>
    </source>
</evidence>
<protein>
    <submittedName>
        <fullName evidence="2">Uncharacterized protein</fullName>
    </submittedName>
</protein>
<feature type="transmembrane region" description="Helical" evidence="1">
    <location>
        <begin position="160"/>
        <end position="181"/>
    </location>
</feature>
<comment type="caution">
    <text evidence="2">The sequence shown here is derived from an EMBL/GenBank/DDBJ whole genome shotgun (WGS) entry which is preliminary data.</text>
</comment>
<evidence type="ECO:0000256" key="1">
    <source>
        <dbReference type="SAM" id="Phobius"/>
    </source>
</evidence>
<dbReference type="Proteomes" id="UP000477849">
    <property type="component" value="Unassembled WGS sequence"/>
</dbReference>
<feature type="transmembrane region" description="Helical" evidence="1">
    <location>
        <begin position="44"/>
        <end position="63"/>
    </location>
</feature>
<feature type="transmembrane region" description="Helical" evidence="1">
    <location>
        <begin position="100"/>
        <end position="122"/>
    </location>
</feature>
<feature type="transmembrane region" description="Helical" evidence="1">
    <location>
        <begin position="193"/>
        <end position="211"/>
    </location>
</feature>
<feature type="transmembrane region" description="Helical" evidence="1">
    <location>
        <begin position="12"/>
        <end position="32"/>
    </location>
</feature>
<gene>
    <name evidence="2" type="ORF">G6N76_08845</name>
</gene>
<proteinExistence type="predicted"/>
<dbReference type="RefSeq" id="WP_163903550.1">
    <property type="nucleotide sequence ID" value="NZ_CP048427.1"/>
</dbReference>
<evidence type="ECO:0000313" key="3">
    <source>
        <dbReference type="Proteomes" id="UP000477849"/>
    </source>
</evidence>
<dbReference type="AlphaFoldDB" id="A0A6M1RYH2"/>
<keyword evidence="3" id="KW-1185">Reference proteome</keyword>
<reference evidence="2 3" key="1">
    <citation type="submission" date="2020-02" db="EMBL/GenBank/DDBJ databases">
        <title>Genome sequence of the type strain CCBAU10050 of Rhizobium daejeonense.</title>
        <authorList>
            <person name="Gao J."/>
            <person name="Sun J."/>
        </authorList>
    </citation>
    <scope>NUCLEOTIDE SEQUENCE [LARGE SCALE GENOMIC DNA]</scope>
    <source>
        <strain evidence="2 3">CCBAU10050</strain>
    </source>
</reference>
<dbReference type="EMBL" id="JAAKZH010000002">
    <property type="protein sequence ID" value="NGO63783.1"/>
    <property type="molecule type" value="Genomic_DNA"/>
</dbReference>
<feature type="transmembrane region" description="Helical" evidence="1">
    <location>
        <begin position="70"/>
        <end position="88"/>
    </location>
</feature>
<organism evidence="2 3">
    <name type="scientific">Rhizobium daejeonense</name>
    <dbReference type="NCBI Taxonomy" id="240521"/>
    <lineage>
        <taxon>Bacteria</taxon>
        <taxon>Pseudomonadati</taxon>
        <taxon>Pseudomonadota</taxon>
        <taxon>Alphaproteobacteria</taxon>
        <taxon>Hyphomicrobiales</taxon>
        <taxon>Rhizobiaceae</taxon>
        <taxon>Rhizobium/Agrobacterium group</taxon>
        <taxon>Rhizobium</taxon>
    </lineage>
</organism>
<name>A0A6M1RYH2_9HYPH</name>
<keyword evidence="1" id="KW-0472">Membrane</keyword>
<feature type="transmembrane region" description="Helical" evidence="1">
    <location>
        <begin position="129"/>
        <end position="148"/>
    </location>
</feature>
<keyword evidence="1" id="KW-0812">Transmembrane</keyword>